<gene>
    <name evidence="1" type="ORF">LQ567_23440</name>
</gene>
<dbReference type="Proteomes" id="UP001199816">
    <property type="component" value="Unassembled WGS sequence"/>
</dbReference>
<dbReference type="RefSeq" id="WP_231008331.1">
    <property type="nucleotide sequence ID" value="NZ_JAJNEC010000007.1"/>
</dbReference>
<dbReference type="SUPFAM" id="SSF51126">
    <property type="entry name" value="Pectin lyase-like"/>
    <property type="match status" value="1"/>
</dbReference>
<evidence type="ECO:0000313" key="1">
    <source>
        <dbReference type="EMBL" id="MCD2425758.1"/>
    </source>
</evidence>
<proteinExistence type="predicted"/>
<protein>
    <recommendedName>
        <fullName evidence="3">Pectate lyase</fullName>
    </recommendedName>
</protein>
<dbReference type="InterPro" id="IPR012334">
    <property type="entry name" value="Pectin_lyas_fold"/>
</dbReference>
<keyword evidence="2" id="KW-1185">Reference proteome</keyword>
<comment type="caution">
    <text evidence="1">The sequence shown here is derived from an EMBL/GenBank/DDBJ whole genome shotgun (WGS) entry which is preliminary data.</text>
</comment>
<evidence type="ECO:0008006" key="3">
    <source>
        <dbReference type="Google" id="ProtNLM"/>
    </source>
</evidence>
<organism evidence="1 2">
    <name type="scientific">Niabella pedocola</name>
    <dbReference type="NCBI Taxonomy" id="1752077"/>
    <lineage>
        <taxon>Bacteria</taxon>
        <taxon>Pseudomonadati</taxon>
        <taxon>Bacteroidota</taxon>
        <taxon>Chitinophagia</taxon>
        <taxon>Chitinophagales</taxon>
        <taxon>Chitinophagaceae</taxon>
        <taxon>Niabella</taxon>
    </lineage>
</organism>
<accession>A0ABS8PXH6</accession>
<evidence type="ECO:0000313" key="2">
    <source>
        <dbReference type="Proteomes" id="UP001199816"/>
    </source>
</evidence>
<dbReference type="InterPro" id="IPR011050">
    <property type="entry name" value="Pectin_lyase_fold/virulence"/>
</dbReference>
<name>A0ABS8PXH6_9BACT</name>
<reference evidence="1 2" key="1">
    <citation type="submission" date="2021-11" db="EMBL/GenBank/DDBJ databases">
        <title>Genomic of Niabella pedocola.</title>
        <authorList>
            <person name="Wu T."/>
        </authorList>
    </citation>
    <scope>NUCLEOTIDE SEQUENCE [LARGE SCALE GENOMIC DNA]</scope>
    <source>
        <strain evidence="1 2">JCM 31011</strain>
    </source>
</reference>
<dbReference type="Gene3D" id="2.160.20.10">
    <property type="entry name" value="Single-stranded right-handed beta-helix, Pectin lyase-like"/>
    <property type="match status" value="1"/>
</dbReference>
<sequence>MQLRAVSFSLLAVCFIAVSFKAIQYWPSSLVVLNSNGTLTYKADEKGNTIPDFSNVGYRTGNVPIPEVPVVQTISPGADAEQTIQKAIDAVAGKAPDKNGFRGAILLKKGRYPIQHNIRINAGGIVLRGEGSETLLIAEGTDKRALIDVSGTGEPTEVKGTRTPVTADYVPVGSRSIPVKSAAAFKPGDAVIIHWMAKDQWIEDLKMNQIVERPGTKQWRTKEYDLKFQRTITRIEGNTLFIDNPVVMAMEPRYNTAEVYIYSFPGRISNVGVEHLSCASAYTSDTAEDHSWDAVAFNRIENGWVRNVNARYFAYSCVNLGALSRNISVLGCSISDHKSIITGGRRYSFNNTGQMNLFMNCAASDGRHDYVTGARVCGPNVFYNCTAVRTHADIGPHHRWAMGTLYDNITTDGEINIQDRGNWGSGHGWSGVNQVVWNCTAKRATVQSPWVSGKNYCIGLKGEKSTGRLSQRPDGEWEGQNKPGLEPASLYMAQLKARGIQHP</sequence>
<dbReference type="EMBL" id="JAJNEC010000007">
    <property type="protein sequence ID" value="MCD2425758.1"/>
    <property type="molecule type" value="Genomic_DNA"/>
</dbReference>